<evidence type="ECO:0000256" key="3">
    <source>
        <dbReference type="ARBA" id="ARBA00022679"/>
    </source>
</evidence>
<feature type="transmembrane region" description="Helical" evidence="9">
    <location>
        <begin position="359"/>
        <end position="381"/>
    </location>
</feature>
<feature type="transmembrane region" description="Helical" evidence="9">
    <location>
        <begin position="328"/>
        <end position="347"/>
    </location>
</feature>
<keyword evidence="6 9" id="KW-0472">Membrane</keyword>
<comment type="similarity">
    <text evidence="7">Belongs to the glycosyltransferase 87 family.</text>
</comment>
<feature type="region of interest" description="Disordered" evidence="8">
    <location>
        <begin position="398"/>
        <end position="436"/>
    </location>
</feature>
<feature type="transmembrane region" description="Helical" evidence="9">
    <location>
        <begin position="145"/>
        <end position="164"/>
    </location>
</feature>
<evidence type="ECO:0000313" key="10">
    <source>
        <dbReference type="EMBL" id="MDP0397628.1"/>
    </source>
</evidence>
<evidence type="ECO:0000256" key="6">
    <source>
        <dbReference type="ARBA" id="ARBA00023136"/>
    </source>
</evidence>
<keyword evidence="5 9" id="KW-1133">Transmembrane helix</keyword>
<feature type="transmembrane region" description="Helical" evidence="9">
    <location>
        <begin position="259"/>
        <end position="280"/>
    </location>
</feature>
<gene>
    <name evidence="10" type="ORF">Q7X28_06795</name>
</gene>
<dbReference type="AlphaFoldDB" id="A0AA90SKX0"/>
<feature type="transmembrane region" description="Helical" evidence="9">
    <location>
        <begin position="171"/>
        <end position="194"/>
    </location>
</feature>
<keyword evidence="2" id="KW-1003">Cell membrane</keyword>
<keyword evidence="3 10" id="KW-0808">Transferase</keyword>
<proteinExistence type="inferred from homology"/>
<feature type="transmembrane region" description="Helical" evidence="9">
    <location>
        <begin position="12"/>
        <end position="33"/>
    </location>
</feature>
<dbReference type="EC" id="2.4.-.-" evidence="10"/>
<name>A0AA90SKX0_9ACTN</name>
<dbReference type="EMBL" id="JAUTIX010000002">
    <property type="protein sequence ID" value="MDP0397628.1"/>
    <property type="molecule type" value="Genomic_DNA"/>
</dbReference>
<dbReference type="Proteomes" id="UP001178281">
    <property type="component" value="Unassembled WGS sequence"/>
</dbReference>
<evidence type="ECO:0000313" key="11">
    <source>
        <dbReference type="Proteomes" id="UP001178281"/>
    </source>
</evidence>
<dbReference type="GO" id="GO:0016758">
    <property type="term" value="F:hexosyltransferase activity"/>
    <property type="evidence" value="ECO:0007669"/>
    <property type="project" value="InterPro"/>
</dbReference>
<accession>A0AA90SKX0</accession>
<evidence type="ECO:0000256" key="7">
    <source>
        <dbReference type="ARBA" id="ARBA00024033"/>
    </source>
</evidence>
<evidence type="ECO:0000256" key="5">
    <source>
        <dbReference type="ARBA" id="ARBA00022989"/>
    </source>
</evidence>
<sequence length="436" mass="48765">MPVALARMKSDPVLVIKWILWPLAILTLLQRLIVLVPNRAKTDDFTTVYTAAVRFLRHEPVYVENYDTVDPHYLYAPSGTLLMAPFGYFDPETARNIFVALSTIALLVALYVMLRMFGYGLNSAVTPAVLFFAVTTEAVTNTLVYTNFNLFLLLAEIVAMALLLKRKDLWAGIPLGLSFAVKPLLAVFLLLIILNRQWKALITAIGVPIVLMGIGWALAADPKSYIDRTMPYLGVARDYYNSSISGNAMYFGLPDWLTFLLKAAVLIMAAVSVYLLYRYYRSSNELLWWSTSAGVLMTAMWLVGSLGQGYYSMLLFPMLMTIVYRSSVVANWPAWLAVYGFLSYDFWLSGKWLALGRSLAYLKCTLGWTLLIVVTFCVLVYRYLDARAEGRLEYGIDRPLPPDEEPGRHERIEPVAVAPQAEPDGDGPVAPDGARG</sequence>
<organism evidence="10 11">
    <name type="scientific">Tsukamurella strandjordii</name>
    <dbReference type="NCBI Taxonomy" id="147577"/>
    <lineage>
        <taxon>Bacteria</taxon>
        <taxon>Bacillati</taxon>
        <taxon>Actinomycetota</taxon>
        <taxon>Actinomycetes</taxon>
        <taxon>Mycobacteriales</taxon>
        <taxon>Tsukamurellaceae</taxon>
        <taxon>Tsukamurella</taxon>
    </lineage>
</organism>
<evidence type="ECO:0000256" key="2">
    <source>
        <dbReference type="ARBA" id="ARBA00022475"/>
    </source>
</evidence>
<feature type="transmembrane region" description="Helical" evidence="9">
    <location>
        <begin position="286"/>
        <end position="307"/>
    </location>
</feature>
<evidence type="ECO:0000256" key="4">
    <source>
        <dbReference type="ARBA" id="ARBA00022692"/>
    </source>
</evidence>
<reference evidence="10" key="1">
    <citation type="submission" date="2023-08" db="EMBL/GenBank/DDBJ databases">
        <title>The draft genome of Tsukamurella strandjordii strain 050030.</title>
        <authorList>
            <person name="Zhao F."/>
            <person name="Feng Y."/>
            <person name="Zong Z."/>
        </authorList>
    </citation>
    <scope>NUCLEOTIDE SEQUENCE</scope>
    <source>
        <strain evidence="10">050030</strain>
    </source>
</reference>
<dbReference type="InterPro" id="IPR018584">
    <property type="entry name" value="GT87"/>
</dbReference>
<comment type="caution">
    <text evidence="10">The sequence shown here is derived from an EMBL/GenBank/DDBJ whole genome shotgun (WGS) entry which is preliminary data.</text>
</comment>
<evidence type="ECO:0000256" key="9">
    <source>
        <dbReference type="SAM" id="Phobius"/>
    </source>
</evidence>
<dbReference type="GO" id="GO:0005886">
    <property type="term" value="C:plasma membrane"/>
    <property type="evidence" value="ECO:0007669"/>
    <property type="project" value="UniProtKB-SubCell"/>
</dbReference>
<evidence type="ECO:0000256" key="8">
    <source>
        <dbReference type="SAM" id="MobiDB-lite"/>
    </source>
</evidence>
<feature type="transmembrane region" description="Helical" evidence="9">
    <location>
        <begin position="200"/>
        <end position="220"/>
    </location>
</feature>
<keyword evidence="4 9" id="KW-0812">Transmembrane</keyword>
<evidence type="ECO:0000256" key="1">
    <source>
        <dbReference type="ARBA" id="ARBA00004651"/>
    </source>
</evidence>
<comment type="subcellular location">
    <subcellularLocation>
        <location evidence="1">Cell membrane</location>
        <topology evidence="1">Multi-pass membrane protein</topology>
    </subcellularLocation>
</comment>
<feature type="transmembrane region" description="Helical" evidence="9">
    <location>
        <begin position="97"/>
        <end position="114"/>
    </location>
</feature>
<protein>
    <submittedName>
        <fullName evidence="10">Glycosyltransferase family 87 protein</fullName>
        <ecNumber evidence="10">2.4.-.-</ecNumber>
    </submittedName>
</protein>
<dbReference type="RefSeq" id="WP_305110773.1">
    <property type="nucleotide sequence ID" value="NZ_JAUTIX010000002.1"/>
</dbReference>
<dbReference type="Pfam" id="PF09594">
    <property type="entry name" value="GT87"/>
    <property type="match status" value="1"/>
</dbReference>
<keyword evidence="11" id="KW-1185">Reference proteome</keyword>
<keyword evidence="10" id="KW-0328">Glycosyltransferase</keyword>